<accession>A0ABR3YR95</accession>
<gene>
    <name evidence="2" type="ORF">Sste5346_008619</name>
</gene>
<evidence type="ECO:0000313" key="2">
    <source>
        <dbReference type="EMBL" id="KAL1889894.1"/>
    </source>
</evidence>
<organism evidence="2 3">
    <name type="scientific">Sporothrix stenoceras</name>
    <dbReference type="NCBI Taxonomy" id="5173"/>
    <lineage>
        <taxon>Eukaryota</taxon>
        <taxon>Fungi</taxon>
        <taxon>Dikarya</taxon>
        <taxon>Ascomycota</taxon>
        <taxon>Pezizomycotina</taxon>
        <taxon>Sordariomycetes</taxon>
        <taxon>Sordariomycetidae</taxon>
        <taxon>Ophiostomatales</taxon>
        <taxon>Ophiostomataceae</taxon>
        <taxon>Sporothrix</taxon>
    </lineage>
</organism>
<dbReference type="Pfam" id="PF11951">
    <property type="entry name" value="Fungal_trans_2"/>
    <property type="match status" value="1"/>
</dbReference>
<evidence type="ECO:0000256" key="1">
    <source>
        <dbReference type="ARBA" id="ARBA00023242"/>
    </source>
</evidence>
<sequence length="506" mass="56832">MAFSFVNYEGPTLPKDPGVRKTIRRQAMRDVAVDRRTRGRYGQANRLENLRQYPVFVHGFVDIDDQTKMSKDKTKSKDASSRPGRLRLGIGMLSSVKSDLVRVRAGEPLSISASALGNPKLAHFIISRYGDLPALRYATDCIVNKLRQVLMRSRGCGSPLPHYEKEPLLLYNQALRAVQAALEDDTLRLTEETLCATELLAMLELLDENIPSWMHHASGAAQLIQFRGAHRFNTESGMTLFMANIGTTVMDAILGNKACFLEEAAWKELMRTVIRNDASLVHLRDISLDIWNQIVTGPRKFKAVTDAIASPTPLDRVALDTIIQHLMEDRASLLGWMERAKQIPGLRDGDFEVDEYGIIFPRPSFERDDSSPDRVTFLALWGTNIMCRILKTRLLVAMAPAWFRTLELECQYLAAKIVSLDQITTANNSSRKGVLQTSFISQSTWIVKGVIETKDIWAEGQDSDGGENMIETWKFEAWCRAIGRKFPSTPHQGINSLCNASQPLSF</sequence>
<dbReference type="PANTHER" id="PTHR38111">
    <property type="entry name" value="ZN(2)-C6 FUNGAL-TYPE DOMAIN-CONTAINING PROTEIN-RELATED"/>
    <property type="match status" value="1"/>
</dbReference>
<keyword evidence="3" id="KW-1185">Reference proteome</keyword>
<protein>
    <recommendedName>
        <fullName evidence="4">C6 zinc finger domain containing protein</fullName>
    </recommendedName>
</protein>
<proteinExistence type="predicted"/>
<comment type="caution">
    <text evidence="2">The sequence shown here is derived from an EMBL/GenBank/DDBJ whole genome shotgun (WGS) entry which is preliminary data.</text>
</comment>
<reference evidence="2 3" key="1">
    <citation type="journal article" date="2024" name="IMA Fungus">
        <title>IMA Genome - F19 : A genome assembly and annotation guide to empower mycologists, including annotated draft genome sequences of Ceratocystis pirilliformis, Diaporthe australafricana, Fusarium ophioides, Paecilomyces lecythidis, and Sporothrix stenoceras.</title>
        <authorList>
            <person name="Aylward J."/>
            <person name="Wilson A.M."/>
            <person name="Visagie C.M."/>
            <person name="Spraker J."/>
            <person name="Barnes I."/>
            <person name="Buitendag C."/>
            <person name="Ceriani C."/>
            <person name="Del Mar Angel L."/>
            <person name="du Plessis D."/>
            <person name="Fuchs T."/>
            <person name="Gasser K."/>
            <person name="Kramer D."/>
            <person name="Li W."/>
            <person name="Munsamy K."/>
            <person name="Piso A."/>
            <person name="Price J.L."/>
            <person name="Sonnekus B."/>
            <person name="Thomas C."/>
            <person name="van der Nest A."/>
            <person name="van Dijk A."/>
            <person name="van Heerden A."/>
            <person name="van Vuuren N."/>
            <person name="Yilmaz N."/>
            <person name="Duong T.A."/>
            <person name="van der Merwe N.A."/>
            <person name="Wingfield M.J."/>
            <person name="Wingfield B.D."/>
        </authorList>
    </citation>
    <scope>NUCLEOTIDE SEQUENCE [LARGE SCALE GENOMIC DNA]</scope>
    <source>
        <strain evidence="2 3">CMW 5346</strain>
    </source>
</reference>
<dbReference type="InterPro" id="IPR021858">
    <property type="entry name" value="Fun_TF"/>
</dbReference>
<dbReference type="InterPro" id="IPR053178">
    <property type="entry name" value="Osmoadaptation_assoc"/>
</dbReference>
<dbReference type="Proteomes" id="UP001583186">
    <property type="component" value="Unassembled WGS sequence"/>
</dbReference>
<evidence type="ECO:0008006" key="4">
    <source>
        <dbReference type="Google" id="ProtNLM"/>
    </source>
</evidence>
<name>A0ABR3YR95_9PEZI</name>
<keyword evidence="1" id="KW-0539">Nucleus</keyword>
<dbReference type="PANTHER" id="PTHR38111:SF6">
    <property type="entry name" value="FINGER DOMAIN PROTEIN, PUTATIVE (AFU_ORTHOLOGUE AFUA_8G01940)-RELATED"/>
    <property type="match status" value="1"/>
</dbReference>
<evidence type="ECO:0000313" key="3">
    <source>
        <dbReference type="Proteomes" id="UP001583186"/>
    </source>
</evidence>
<dbReference type="EMBL" id="JAWCUI010000068">
    <property type="protein sequence ID" value="KAL1889894.1"/>
    <property type="molecule type" value="Genomic_DNA"/>
</dbReference>